<evidence type="ECO:0000259" key="3">
    <source>
        <dbReference type="PROSITE" id="PS50887"/>
    </source>
</evidence>
<dbReference type="Pfam" id="PF00563">
    <property type="entry name" value="EAL"/>
    <property type="match status" value="1"/>
</dbReference>
<feature type="domain" description="EAL" evidence="2">
    <location>
        <begin position="458"/>
        <end position="712"/>
    </location>
</feature>
<feature type="domain" description="PAC" evidence="1">
    <location>
        <begin position="232"/>
        <end position="284"/>
    </location>
</feature>
<dbReference type="OrthoDB" id="9804951at2"/>
<sequence>MKKSSSKNKSTLQTVQYETDLSVSLHSAAHSSAAATALLQQFANSMPIALWLQSADGHIYSNSSLCHFLGEELNQHVPERWLKFIHPEDFEHFIVLWQKAQQTKQSFKKECRLKHSQLGYRMCTIHAEFPQQSTALLECSVSFIDIHDSYEKQQLLSQQVTAQNKMLNASIDCIKILAPDGNLTHMNRSGCLMLGVPVNEKTFGMPWLPLLPEDIRPAGSKALEAALNGSAAHFSGKSSADNEDPKFWDNILTPVLNEQGLTESILCVSRDVTKQKVAESRLQRVIENDELTGLYNRRAFNRIFKKHLQDALRWDKKIGLMLIDLDYFKHINDTLGHIAGDHLLHTLGNRFQNCFDQDITVARLGGDEFAILIPELQSEQRLMEVAQQARQQLEIPISYTGQFINVGMSIGCSIYPRDAQSSSNLMKCADIALNDLKISGRGGIRMFNLEMFKALETVTKQLTLARTIIKHDQIEPFYQPKVQLADGMIIGFEALLRWKDQHDVLQLPSHIYAAFQDYDLASRISETMQTKIFKNMQTWRDQGLELLPISINAAPVEFLRDDYAEKMLARLAKYHIPHSKVEVEITEQSLSERGSHYVIRALNLLKQEGLRISLDDFGTGHSSLTRLNDYPIDCIKIDRNFVVRMIKDPSALAIVKAITQLGSSISMDILVEGIESTEQLDVLKACECRAGQGFYFYRPMSFEHTSKLLQPS</sequence>
<dbReference type="Gene3D" id="3.30.450.20">
    <property type="entry name" value="PAS domain"/>
    <property type="match status" value="2"/>
</dbReference>
<dbReference type="CDD" id="cd01948">
    <property type="entry name" value="EAL"/>
    <property type="match status" value="1"/>
</dbReference>
<dbReference type="EMBL" id="RAXV01000028">
    <property type="protein sequence ID" value="RKG30094.1"/>
    <property type="molecule type" value="Genomic_DNA"/>
</dbReference>
<dbReference type="InterPro" id="IPR001633">
    <property type="entry name" value="EAL_dom"/>
</dbReference>
<dbReference type="InterPro" id="IPR000014">
    <property type="entry name" value="PAS"/>
</dbReference>
<dbReference type="SUPFAM" id="SSF141868">
    <property type="entry name" value="EAL domain-like"/>
    <property type="match status" value="1"/>
</dbReference>
<protein>
    <submittedName>
        <fullName evidence="4">EAL domain-containing protein</fullName>
    </submittedName>
</protein>
<evidence type="ECO:0000313" key="5">
    <source>
        <dbReference type="Proteomes" id="UP000282388"/>
    </source>
</evidence>
<dbReference type="SMART" id="SM00267">
    <property type="entry name" value="GGDEF"/>
    <property type="match status" value="1"/>
</dbReference>
<dbReference type="RefSeq" id="WP_120403172.1">
    <property type="nucleotide sequence ID" value="NZ_RAXV01000028.1"/>
</dbReference>
<accession>A0A3A8EJC8</accession>
<dbReference type="PANTHER" id="PTHR44757">
    <property type="entry name" value="DIGUANYLATE CYCLASE DGCP"/>
    <property type="match status" value="1"/>
</dbReference>
<dbReference type="AlphaFoldDB" id="A0A3A8EJC8"/>
<evidence type="ECO:0000259" key="2">
    <source>
        <dbReference type="PROSITE" id="PS50883"/>
    </source>
</evidence>
<dbReference type="Pfam" id="PF08448">
    <property type="entry name" value="PAS_4"/>
    <property type="match status" value="1"/>
</dbReference>
<dbReference type="InterPro" id="IPR013656">
    <property type="entry name" value="PAS_4"/>
</dbReference>
<organism evidence="4 5">
    <name type="scientific">Acinetobacter tianfuensis</name>
    <dbReference type="NCBI Taxonomy" id="2419603"/>
    <lineage>
        <taxon>Bacteria</taxon>
        <taxon>Pseudomonadati</taxon>
        <taxon>Pseudomonadota</taxon>
        <taxon>Gammaproteobacteria</taxon>
        <taxon>Moraxellales</taxon>
        <taxon>Moraxellaceae</taxon>
        <taxon>Acinetobacter</taxon>
    </lineage>
</organism>
<dbReference type="Pfam" id="PF00990">
    <property type="entry name" value="GGDEF"/>
    <property type="match status" value="1"/>
</dbReference>
<dbReference type="SMART" id="SM00052">
    <property type="entry name" value="EAL"/>
    <property type="match status" value="1"/>
</dbReference>
<keyword evidence="5" id="KW-1185">Reference proteome</keyword>
<dbReference type="InterPro" id="IPR000160">
    <property type="entry name" value="GGDEF_dom"/>
</dbReference>
<dbReference type="InterPro" id="IPR035965">
    <property type="entry name" value="PAS-like_dom_sf"/>
</dbReference>
<dbReference type="InterPro" id="IPR013655">
    <property type="entry name" value="PAS_fold_3"/>
</dbReference>
<dbReference type="InterPro" id="IPR043128">
    <property type="entry name" value="Rev_trsase/Diguanyl_cyclase"/>
</dbReference>
<dbReference type="Gene3D" id="3.20.20.450">
    <property type="entry name" value="EAL domain"/>
    <property type="match status" value="1"/>
</dbReference>
<comment type="caution">
    <text evidence="4">The sequence shown here is derived from an EMBL/GenBank/DDBJ whole genome shotgun (WGS) entry which is preliminary data.</text>
</comment>
<dbReference type="InterPro" id="IPR000700">
    <property type="entry name" value="PAS-assoc_C"/>
</dbReference>
<dbReference type="SUPFAM" id="SSF55785">
    <property type="entry name" value="PYP-like sensor domain (PAS domain)"/>
    <property type="match status" value="2"/>
</dbReference>
<dbReference type="InterPro" id="IPR052155">
    <property type="entry name" value="Biofilm_reg_signaling"/>
</dbReference>
<gene>
    <name evidence="4" type="ORF">D7V32_12430</name>
</gene>
<dbReference type="SUPFAM" id="SSF55073">
    <property type="entry name" value="Nucleotide cyclase"/>
    <property type="match status" value="1"/>
</dbReference>
<evidence type="ECO:0000313" key="4">
    <source>
        <dbReference type="EMBL" id="RKG30094.1"/>
    </source>
</evidence>
<dbReference type="Gene3D" id="3.30.70.270">
    <property type="match status" value="1"/>
</dbReference>
<dbReference type="Pfam" id="PF08447">
    <property type="entry name" value="PAS_3"/>
    <property type="match status" value="1"/>
</dbReference>
<dbReference type="CDD" id="cd01949">
    <property type="entry name" value="GGDEF"/>
    <property type="match status" value="1"/>
</dbReference>
<dbReference type="SMART" id="SM00091">
    <property type="entry name" value="PAS"/>
    <property type="match status" value="2"/>
</dbReference>
<dbReference type="Proteomes" id="UP000282388">
    <property type="component" value="Unassembled WGS sequence"/>
</dbReference>
<feature type="domain" description="GGDEF" evidence="3">
    <location>
        <begin position="316"/>
        <end position="449"/>
    </location>
</feature>
<dbReference type="PROSITE" id="PS50113">
    <property type="entry name" value="PAC"/>
    <property type="match status" value="1"/>
</dbReference>
<reference evidence="4 5" key="1">
    <citation type="submission" date="2018-09" db="EMBL/GenBank/DDBJ databases">
        <title>The draft genome of Acinetobacter spp. strains.</title>
        <authorList>
            <person name="Qin J."/>
            <person name="Feng Y."/>
            <person name="Zong Z."/>
        </authorList>
    </citation>
    <scope>NUCLEOTIDE SEQUENCE [LARGE SCALE GENOMIC DNA]</scope>
    <source>
        <strain evidence="4 5">WCHAc060012</strain>
    </source>
</reference>
<dbReference type="PROSITE" id="PS50887">
    <property type="entry name" value="GGDEF"/>
    <property type="match status" value="1"/>
</dbReference>
<dbReference type="NCBIfam" id="TIGR00254">
    <property type="entry name" value="GGDEF"/>
    <property type="match status" value="1"/>
</dbReference>
<dbReference type="InterPro" id="IPR029787">
    <property type="entry name" value="Nucleotide_cyclase"/>
</dbReference>
<evidence type="ECO:0000259" key="1">
    <source>
        <dbReference type="PROSITE" id="PS50113"/>
    </source>
</evidence>
<name>A0A3A8EJC8_9GAMM</name>
<dbReference type="PROSITE" id="PS50883">
    <property type="entry name" value="EAL"/>
    <property type="match status" value="1"/>
</dbReference>
<dbReference type="InterPro" id="IPR035919">
    <property type="entry name" value="EAL_sf"/>
</dbReference>
<dbReference type="CDD" id="cd00130">
    <property type="entry name" value="PAS"/>
    <property type="match status" value="1"/>
</dbReference>
<proteinExistence type="predicted"/>
<dbReference type="PANTHER" id="PTHR44757:SF2">
    <property type="entry name" value="BIOFILM ARCHITECTURE MAINTENANCE PROTEIN MBAA"/>
    <property type="match status" value="1"/>
</dbReference>